<dbReference type="PANTHER" id="PTHR22812">
    <property type="entry name" value="CHROMOBOX PROTEIN"/>
    <property type="match status" value="1"/>
</dbReference>
<comment type="subunit">
    <text evidence="2">Component of the NuA4 histone acetyltransferase complex.</text>
</comment>
<keyword evidence="3" id="KW-0539">Nucleus</keyword>
<dbReference type="EMBL" id="MU004702">
    <property type="protein sequence ID" value="KAF2647070.1"/>
    <property type="molecule type" value="Genomic_DNA"/>
</dbReference>
<feature type="non-terminal residue" evidence="5">
    <location>
        <position position="94"/>
    </location>
</feature>
<dbReference type="SMART" id="SM00298">
    <property type="entry name" value="CHROMO"/>
    <property type="match status" value="1"/>
</dbReference>
<gene>
    <name evidence="5" type="ORF">K491DRAFT_553316</name>
</gene>
<dbReference type="PROSITE" id="PS50013">
    <property type="entry name" value="CHROMO_2"/>
    <property type="match status" value="1"/>
</dbReference>
<dbReference type="AlphaFoldDB" id="A0A6A6SHM8"/>
<dbReference type="GO" id="GO:0005634">
    <property type="term" value="C:nucleus"/>
    <property type="evidence" value="ECO:0007669"/>
    <property type="project" value="UniProtKB-SubCell"/>
</dbReference>
<dbReference type="GO" id="GO:0006338">
    <property type="term" value="P:chromatin remodeling"/>
    <property type="evidence" value="ECO:0007669"/>
    <property type="project" value="UniProtKB-ARBA"/>
</dbReference>
<sequence>KKIGKLAYKLALPPSMSRIHPVFHVSLLEDWNKPPPERGFKPGPIQDPKIKGDQYKVEGILTHKGQPGKLRYLIKWLGWPVEESTWEPESNLDN</sequence>
<comment type="subcellular location">
    <subcellularLocation>
        <location evidence="1">Nucleus</location>
    </subcellularLocation>
</comment>
<evidence type="ECO:0000256" key="3">
    <source>
        <dbReference type="ARBA" id="ARBA00023242"/>
    </source>
</evidence>
<dbReference type="InterPro" id="IPR023779">
    <property type="entry name" value="Chromodomain_CS"/>
</dbReference>
<dbReference type="Gene3D" id="2.40.50.40">
    <property type="match status" value="1"/>
</dbReference>
<dbReference type="Proteomes" id="UP000799324">
    <property type="component" value="Unassembled WGS sequence"/>
</dbReference>
<dbReference type="Pfam" id="PF00385">
    <property type="entry name" value="Chromo"/>
    <property type="match status" value="1"/>
</dbReference>
<evidence type="ECO:0000259" key="4">
    <source>
        <dbReference type="PROSITE" id="PS50013"/>
    </source>
</evidence>
<accession>A0A6A6SHM8</accession>
<feature type="domain" description="Chromo" evidence="4">
    <location>
        <begin position="55"/>
        <end position="94"/>
    </location>
</feature>
<dbReference type="InterPro" id="IPR056924">
    <property type="entry name" value="SH3_Tf2-1"/>
</dbReference>
<evidence type="ECO:0000313" key="6">
    <source>
        <dbReference type="Proteomes" id="UP000799324"/>
    </source>
</evidence>
<dbReference type="OrthoDB" id="3689183at2759"/>
<dbReference type="SUPFAM" id="SSF54160">
    <property type="entry name" value="Chromo domain-like"/>
    <property type="match status" value="1"/>
</dbReference>
<dbReference type="PROSITE" id="PS00598">
    <property type="entry name" value="CHROMO_1"/>
    <property type="match status" value="1"/>
</dbReference>
<feature type="non-terminal residue" evidence="5">
    <location>
        <position position="1"/>
    </location>
</feature>
<proteinExistence type="predicted"/>
<name>A0A6A6SHM8_9PLEO</name>
<organism evidence="5 6">
    <name type="scientific">Lophiostoma macrostomum CBS 122681</name>
    <dbReference type="NCBI Taxonomy" id="1314788"/>
    <lineage>
        <taxon>Eukaryota</taxon>
        <taxon>Fungi</taxon>
        <taxon>Dikarya</taxon>
        <taxon>Ascomycota</taxon>
        <taxon>Pezizomycotina</taxon>
        <taxon>Dothideomycetes</taxon>
        <taxon>Pleosporomycetidae</taxon>
        <taxon>Pleosporales</taxon>
        <taxon>Lophiostomataceae</taxon>
        <taxon>Lophiostoma</taxon>
    </lineage>
</organism>
<evidence type="ECO:0000313" key="5">
    <source>
        <dbReference type="EMBL" id="KAF2647070.1"/>
    </source>
</evidence>
<evidence type="ECO:0000256" key="1">
    <source>
        <dbReference type="ARBA" id="ARBA00004123"/>
    </source>
</evidence>
<dbReference type="InterPro" id="IPR051219">
    <property type="entry name" value="Heterochromatin_chromo-domain"/>
</dbReference>
<protein>
    <recommendedName>
        <fullName evidence="4">Chromo domain-containing protein</fullName>
    </recommendedName>
</protein>
<keyword evidence="6" id="KW-1185">Reference proteome</keyword>
<dbReference type="InterPro" id="IPR000953">
    <property type="entry name" value="Chromo/chromo_shadow_dom"/>
</dbReference>
<dbReference type="CDD" id="cd00024">
    <property type="entry name" value="CD_CSD"/>
    <property type="match status" value="1"/>
</dbReference>
<dbReference type="InterPro" id="IPR016197">
    <property type="entry name" value="Chromo-like_dom_sf"/>
</dbReference>
<reference evidence="5" key="1">
    <citation type="journal article" date="2020" name="Stud. Mycol.">
        <title>101 Dothideomycetes genomes: a test case for predicting lifestyles and emergence of pathogens.</title>
        <authorList>
            <person name="Haridas S."/>
            <person name="Albert R."/>
            <person name="Binder M."/>
            <person name="Bloem J."/>
            <person name="Labutti K."/>
            <person name="Salamov A."/>
            <person name="Andreopoulos B."/>
            <person name="Baker S."/>
            <person name="Barry K."/>
            <person name="Bills G."/>
            <person name="Bluhm B."/>
            <person name="Cannon C."/>
            <person name="Castanera R."/>
            <person name="Culley D."/>
            <person name="Daum C."/>
            <person name="Ezra D."/>
            <person name="Gonzalez J."/>
            <person name="Henrissat B."/>
            <person name="Kuo A."/>
            <person name="Liang C."/>
            <person name="Lipzen A."/>
            <person name="Lutzoni F."/>
            <person name="Magnuson J."/>
            <person name="Mondo S."/>
            <person name="Nolan M."/>
            <person name="Ohm R."/>
            <person name="Pangilinan J."/>
            <person name="Park H.-J."/>
            <person name="Ramirez L."/>
            <person name="Alfaro M."/>
            <person name="Sun H."/>
            <person name="Tritt A."/>
            <person name="Yoshinaga Y."/>
            <person name="Zwiers L.-H."/>
            <person name="Turgeon B."/>
            <person name="Goodwin S."/>
            <person name="Spatafora J."/>
            <person name="Crous P."/>
            <person name="Grigoriev I."/>
        </authorList>
    </citation>
    <scope>NUCLEOTIDE SEQUENCE</scope>
    <source>
        <strain evidence="5">CBS 122681</strain>
    </source>
</reference>
<dbReference type="InterPro" id="IPR023780">
    <property type="entry name" value="Chromo_domain"/>
</dbReference>
<evidence type="ECO:0000256" key="2">
    <source>
        <dbReference type="ARBA" id="ARBA00011353"/>
    </source>
</evidence>
<dbReference type="Pfam" id="PF24626">
    <property type="entry name" value="SH3_Tf2-1"/>
    <property type="match status" value="1"/>
</dbReference>